<dbReference type="InterPro" id="IPR017871">
    <property type="entry name" value="ABC_transporter-like_CS"/>
</dbReference>
<dbReference type="AlphaFoldDB" id="F7YYX5"/>
<keyword evidence="1" id="KW-0547">Nucleotide-binding</keyword>
<dbReference type="PATRIC" id="fig|688269.3.peg.1118"/>
<evidence type="ECO:0000313" key="4">
    <source>
        <dbReference type="EMBL" id="AEH51170.1"/>
    </source>
</evidence>
<dbReference type="InterPro" id="IPR050107">
    <property type="entry name" value="ABC_carbohydrate_import_ATPase"/>
</dbReference>
<feature type="domain" description="ABC transporter" evidence="3">
    <location>
        <begin position="6"/>
        <end position="246"/>
    </location>
</feature>
<protein>
    <submittedName>
        <fullName evidence="4">Monosaccharide ABC transporter ATP-binding protein, CUT2 family</fullName>
    </submittedName>
</protein>
<keyword evidence="5" id="KW-1185">Reference proteome</keyword>
<dbReference type="PANTHER" id="PTHR43790">
    <property type="entry name" value="CARBOHYDRATE TRANSPORT ATP-BINDING PROTEIN MG119-RELATED"/>
    <property type="match status" value="1"/>
</dbReference>
<reference evidence="4 5" key="1">
    <citation type="submission" date="2010-11" db="EMBL/GenBank/DDBJ databases">
        <title>The complete genome of Thermotoga thermarum DSM 5069.</title>
        <authorList>
            <consortium name="US DOE Joint Genome Institute (JGI-PGF)"/>
            <person name="Lucas S."/>
            <person name="Copeland A."/>
            <person name="Lapidus A."/>
            <person name="Bruce D."/>
            <person name="Goodwin L."/>
            <person name="Pitluck S."/>
            <person name="Kyrpides N."/>
            <person name="Mavromatis K."/>
            <person name="Ivanova N."/>
            <person name="Zeytun A."/>
            <person name="Brettin T."/>
            <person name="Detter J.C."/>
            <person name="Tapia R."/>
            <person name="Han C."/>
            <person name="Land M."/>
            <person name="Hauser L."/>
            <person name="Markowitz V."/>
            <person name="Cheng J.-F."/>
            <person name="Hugenholtz P."/>
            <person name="Woyke T."/>
            <person name="Wu D."/>
            <person name="Spring S."/>
            <person name="Schroeder M."/>
            <person name="Brambilla E."/>
            <person name="Klenk H.-P."/>
            <person name="Eisen J.A."/>
        </authorList>
    </citation>
    <scope>NUCLEOTIDE SEQUENCE [LARGE SCALE GENOMIC DNA]</scope>
    <source>
        <strain evidence="4 5">DSM 5069</strain>
    </source>
</reference>
<dbReference type="PROSITE" id="PS50893">
    <property type="entry name" value="ABC_TRANSPORTER_2"/>
    <property type="match status" value="1"/>
</dbReference>
<dbReference type="Proteomes" id="UP000006804">
    <property type="component" value="Chromosome"/>
</dbReference>
<dbReference type="STRING" id="688269.Theth_1090"/>
<dbReference type="PROSITE" id="PS00211">
    <property type="entry name" value="ABC_TRANSPORTER_1"/>
    <property type="match status" value="1"/>
</dbReference>
<dbReference type="eggNOG" id="COG1129">
    <property type="taxonomic scope" value="Bacteria"/>
</dbReference>
<dbReference type="EMBL" id="CP002351">
    <property type="protein sequence ID" value="AEH51170.1"/>
    <property type="molecule type" value="Genomic_DNA"/>
</dbReference>
<keyword evidence="2 4" id="KW-0067">ATP-binding</keyword>
<evidence type="ECO:0000313" key="5">
    <source>
        <dbReference type="Proteomes" id="UP000006804"/>
    </source>
</evidence>
<name>F7YYX5_9THEM</name>
<sequence length="249" mass="28033">MSELLVEMRGISKRFGKVQALKKVDFSVKKQEVVGLLGDNGAGKSTLIKILVGYYQPDEGEIYFEGKRVQFRSPRESRDLGIETVYQDLALVNLMPLWRNFFLGRELMIKFGPFKFLKIKEMKTQSLKILKDIGITFRDPDEAVAMMSGGERQAIAIARAIHFGAKLLIMDEPTAALSVGETKRVLEHILEAKKKGISVVFITHNIYHVYEVADRLVILEKGEKIGDYKKDEVTPQQVMDIIAASAGVK</sequence>
<dbReference type="KEGG" id="tta:Theth_1090"/>
<dbReference type="Gene3D" id="3.40.50.300">
    <property type="entry name" value="P-loop containing nucleotide triphosphate hydrolases"/>
    <property type="match status" value="1"/>
</dbReference>
<evidence type="ECO:0000256" key="1">
    <source>
        <dbReference type="ARBA" id="ARBA00022741"/>
    </source>
</evidence>
<gene>
    <name evidence="4" type="ORF">Theth_1090</name>
</gene>
<dbReference type="SMART" id="SM00382">
    <property type="entry name" value="AAA"/>
    <property type="match status" value="1"/>
</dbReference>
<dbReference type="HOGENOM" id="CLU_000604_1_2_0"/>
<accession>F7YYX5</accession>
<dbReference type="InterPro" id="IPR003593">
    <property type="entry name" value="AAA+_ATPase"/>
</dbReference>
<dbReference type="InterPro" id="IPR027417">
    <property type="entry name" value="P-loop_NTPase"/>
</dbReference>
<dbReference type="OrthoDB" id="48612at2"/>
<dbReference type="GO" id="GO:0005524">
    <property type="term" value="F:ATP binding"/>
    <property type="evidence" value="ECO:0007669"/>
    <property type="project" value="UniProtKB-KW"/>
</dbReference>
<dbReference type="InterPro" id="IPR003439">
    <property type="entry name" value="ABC_transporter-like_ATP-bd"/>
</dbReference>
<dbReference type="PANTHER" id="PTHR43790:SF8">
    <property type="entry name" value="SUGAR ABC TRANSPORTER ATP-BINDING PROTEIN"/>
    <property type="match status" value="1"/>
</dbReference>
<evidence type="ECO:0000256" key="2">
    <source>
        <dbReference type="ARBA" id="ARBA00022840"/>
    </source>
</evidence>
<dbReference type="CDD" id="cd03216">
    <property type="entry name" value="ABC_Carb_Monos_I"/>
    <property type="match status" value="1"/>
</dbReference>
<dbReference type="SUPFAM" id="SSF52540">
    <property type="entry name" value="P-loop containing nucleoside triphosphate hydrolases"/>
    <property type="match status" value="1"/>
</dbReference>
<dbReference type="Pfam" id="PF00005">
    <property type="entry name" value="ABC_tran"/>
    <property type="match status" value="1"/>
</dbReference>
<evidence type="ECO:0000259" key="3">
    <source>
        <dbReference type="PROSITE" id="PS50893"/>
    </source>
</evidence>
<proteinExistence type="predicted"/>
<dbReference type="GO" id="GO:0016887">
    <property type="term" value="F:ATP hydrolysis activity"/>
    <property type="evidence" value="ECO:0007669"/>
    <property type="project" value="InterPro"/>
</dbReference>
<organism evidence="4 5">
    <name type="scientific">Pseudothermotoga thermarum DSM 5069</name>
    <dbReference type="NCBI Taxonomy" id="688269"/>
    <lineage>
        <taxon>Bacteria</taxon>
        <taxon>Thermotogati</taxon>
        <taxon>Thermotogota</taxon>
        <taxon>Thermotogae</taxon>
        <taxon>Thermotogales</taxon>
        <taxon>Thermotogaceae</taxon>
        <taxon>Pseudothermotoga</taxon>
    </lineage>
</organism>
<dbReference type="RefSeq" id="WP_013932390.1">
    <property type="nucleotide sequence ID" value="NC_015707.1"/>
</dbReference>